<dbReference type="InterPro" id="IPR029063">
    <property type="entry name" value="SAM-dependent_MTases_sf"/>
</dbReference>
<evidence type="ECO:0000313" key="2">
    <source>
        <dbReference type="Proteomes" id="UP000176221"/>
    </source>
</evidence>
<dbReference type="Proteomes" id="UP000176221">
    <property type="component" value="Unassembled WGS sequence"/>
</dbReference>
<sequence>MCAFQHSQDSTGIVQLFDTEYNNDMNFGPSQVKYETITCNLCQGKDHKIISKKDRHGFRQQSVICTSCGLIFLNPRMVKDDYDLFYKTDYYRRIVKEYITLHHKSASWRLPNTEQESFDSARSFGLALILRVKKHLQSGLCIEVGSSSGGILAAIRETTGNPVMGIEPSMSECAFAEKLGIPTAQCLFENYVSTKSSAANIFGVQSMNHFLDPKKFFLWAHENLRDDGSLIVVVQNFLTMMEKTRSVRYATQIDHTYMFTPTSLQNFVRSAGFDIILFENWKDKKIKKAGLTTHHMLIVAKKNMHTPFSINSIDPKSFSNDYDLIKRYMLSGFVRAPIKFIKRIYRQITR</sequence>
<dbReference type="PANTHER" id="PTHR43861:SF6">
    <property type="entry name" value="METHYLTRANSFERASE TYPE 11"/>
    <property type="match status" value="1"/>
</dbReference>
<dbReference type="SUPFAM" id="SSF53335">
    <property type="entry name" value="S-adenosyl-L-methionine-dependent methyltransferases"/>
    <property type="match status" value="1"/>
</dbReference>
<gene>
    <name evidence="1" type="ORF">A2928_03450</name>
</gene>
<evidence type="ECO:0000313" key="1">
    <source>
        <dbReference type="EMBL" id="OHA34472.1"/>
    </source>
</evidence>
<evidence type="ECO:0008006" key="3">
    <source>
        <dbReference type="Google" id="ProtNLM"/>
    </source>
</evidence>
<name>A0A1G2NGK2_9BACT</name>
<organism evidence="1 2">
    <name type="scientific">Candidatus Taylorbacteria bacterium RIFCSPLOWO2_01_FULL_45_15b</name>
    <dbReference type="NCBI Taxonomy" id="1802319"/>
    <lineage>
        <taxon>Bacteria</taxon>
        <taxon>Candidatus Tayloriibacteriota</taxon>
    </lineage>
</organism>
<dbReference type="AlphaFoldDB" id="A0A1G2NGK2"/>
<dbReference type="PANTHER" id="PTHR43861">
    <property type="entry name" value="TRANS-ACONITATE 2-METHYLTRANSFERASE-RELATED"/>
    <property type="match status" value="1"/>
</dbReference>
<proteinExistence type="predicted"/>
<reference evidence="1 2" key="1">
    <citation type="journal article" date="2016" name="Nat. Commun.">
        <title>Thousands of microbial genomes shed light on interconnected biogeochemical processes in an aquifer system.</title>
        <authorList>
            <person name="Anantharaman K."/>
            <person name="Brown C.T."/>
            <person name="Hug L.A."/>
            <person name="Sharon I."/>
            <person name="Castelle C.J."/>
            <person name="Probst A.J."/>
            <person name="Thomas B.C."/>
            <person name="Singh A."/>
            <person name="Wilkins M.J."/>
            <person name="Karaoz U."/>
            <person name="Brodie E.L."/>
            <person name="Williams K.H."/>
            <person name="Hubbard S.S."/>
            <person name="Banfield J.F."/>
        </authorList>
    </citation>
    <scope>NUCLEOTIDE SEQUENCE [LARGE SCALE GENOMIC DNA]</scope>
</reference>
<protein>
    <recommendedName>
        <fullName evidence="3">Methyltransferase type 11 domain-containing protein</fullName>
    </recommendedName>
</protein>
<dbReference type="Gene3D" id="3.40.50.150">
    <property type="entry name" value="Vaccinia Virus protein VP39"/>
    <property type="match status" value="1"/>
</dbReference>
<accession>A0A1G2NGK2</accession>
<comment type="caution">
    <text evidence="1">The sequence shown here is derived from an EMBL/GenBank/DDBJ whole genome shotgun (WGS) entry which is preliminary data.</text>
</comment>
<dbReference type="EMBL" id="MHRX01000011">
    <property type="protein sequence ID" value="OHA34472.1"/>
    <property type="molecule type" value="Genomic_DNA"/>
</dbReference>
<dbReference type="STRING" id="1802319.A2928_03450"/>
<dbReference type="Pfam" id="PF13489">
    <property type="entry name" value="Methyltransf_23"/>
    <property type="match status" value="1"/>
</dbReference>